<sequence>MAQDVAAWSSEAERVEWFRARADKHRHNEEVNKLHEEFRRTIRAWRRMDEAWWNVGEKEGMERGAQAYAMKKARMYGRKAAECEVTFSKARNDVDGEKLDYSQLKGVTTAVGSKSKHG</sequence>
<dbReference type="OrthoDB" id="2753872at2759"/>
<accession>A0A401H5V3</accession>
<dbReference type="AlphaFoldDB" id="A0A401H5V3"/>
<evidence type="ECO:0000313" key="2">
    <source>
        <dbReference type="Proteomes" id="UP000287166"/>
    </source>
</evidence>
<protein>
    <submittedName>
        <fullName evidence="1">Uncharacterized protein</fullName>
    </submittedName>
</protein>
<name>A0A401H5V3_9APHY</name>
<dbReference type="GeneID" id="38786657"/>
<dbReference type="RefSeq" id="XP_027620653.1">
    <property type="nucleotide sequence ID" value="XM_027764852.1"/>
</dbReference>
<reference evidence="1 2" key="1">
    <citation type="journal article" date="2018" name="Sci. Rep.">
        <title>Genome sequence of the cauliflower mushroom Sparassis crispa (Hanabiratake) and its association with beneficial usage.</title>
        <authorList>
            <person name="Kiyama R."/>
            <person name="Furutani Y."/>
            <person name="Kawaguchi K."/>
            <person name="Nakanishi T."/>
        </authorList>
    </citation>
    <scope>NUCLEOTIDE SEQUENCE [LARGE SCALE GENOMIC DNA]</scope>
</reference>
<gene>
    <name evidence="1" type="ORF">SCP_1700650</name>
</gene>
<dbReference type="Proteomes" id="UP000287166">
    <property type="component" value="Unassembled WGS sequence"/>
</dbReference>
<evidence type="ECO:0000313" key="1">
    <source>
        <dbReference type="EMBL" id="GBE89740.1"/>
    </source>
</evidence>
<dbReference type="InParanoid" id="A0A401H5V3"/>
<keyword evidence="2" id="KW-1185">Reference proteome</keyword>
<organism evidence="1 2">
    <name type="scientific">Sparassis crispa</name>
    <dbReference type="NCBI Taxonomy" id="139825"/>
    <lineage>
        <taxon>Eukaryota</taxon>
        <taxon>Fungi</taxon>
        <taxon>Dikarya</taxon>
        <taxon>Basidiomycota</taxon>
        <taxon>Agaricomycotina</taxon>
        <taxon>Agaricomycetes</taxon>
        <taxon>Polyporales</taxon>
        <taxon>Sparassidaceae</taxon>
        <taxon>Sparassis</taxon>
    </lineage>
</organism>
<comment type="caution">
    <text evidence="1">The sequence shown here is derived from an EMBL/GenBank/DDBJ whole genome shotgun (WGS) entry which is preliminary data.</text>
</comment>
<dbReference type="EMBL" id="BFAD01000017">
    <property type="protein sequence ID" value="GBE89740.1"/>
    <property type="molecule type" value="Genomic_DNA"/>
</dbReference>
<proteinExistence type="predicted"/>